<evidence type="ECO:0008006" key="6">
    <source>
        <dbReference type="Google" id="ProtNLM"/>
    </source>
</evidence>
<evidence type="ECO:0000313" key="5">
    <source>
        <dbReference type="Proteomes" id="UP000019487"/>
    </source>
</evidence>
<accession>W9CCZ0</accession>
<feature type="region of interest" description="Disordered" evidence="1">
    <location>
        <begin position="31"/>
        <end position="56"/>
    </location>
</feature>
<dbReference type="InterPro" id="IPR008972">
    <property type="entry name" value="Cupredoxin"/>
</dbReference>
<gene>
    <name evidence="4" type="ORF">SBOR_5868</name>
</gene>
<sequence length="453" mass="47860">MMLLGQFGLLGLSILASVRAESSLTTAASASKSSSDSSALGSDSSRSSSTSTSSSAAATHTVSVGADGINYSPVSLTADVGDIIEFRFYPQNHSVARAEYKLPCIPYEDTGAGKVGFWSGFEPIAIVSNNPPTYSVVINDTEPIFFYCSSPGACQEGMVGVINPNDTQTFDTQLAYAQNATLVFSPNEYFPAETSKATTGSSATATSASDSNVTSSHKPFPPGAIAGIVVGAVAVIALAGALFYMCGRHRMMKEVFHNGPSNGPQTNNAFDNNHNSYMSQGGTTVSEANYPNMTKFSSGLTAMDSASGRFSPHNGAYTETDANSFRSRSPPIDETGMQTVRNGQYQSVSVGSPMGSPGFPSPAYNHEAHLKAQPIGKPTLSEMDDRTVQEAFRTQEKQKQNQGQGPIELPVPSRSASMTAGAPSPERERPFSYTDSESGYVGMMRSEIVDKTR</sequence>
<feature type="transmembrane region" description="Helical" evidence="2">
    <location>
        <begin position="224"/>
        <end position="244"/>
    </location>
</feature>
<evidence type="ECO:0000256" key="3">
    <source>
        <dbReference type="SAM" id="SignalP"/>
    </source>
</evidence>
<dbReference type="PANTHER" id="PTHR34883:SF19">
    <property type="entry name" value="EXTRACELLULAR SERINE-RICH PROTEIN"/>
    <property type="match status" value="1"/>
</dbReference>
<keyword evidence="2" id="KW-0812">Transmembrane</keyword>
<dbReference type="Proteomes" id="UP000019487">
    <property type="component" value="Unassembled WGS sequence"/>
</dbReference>
<name>W9CCZ0_SCLBF</name>
<feature type="region of interest" description="Disordered" evidence="1">
    <location>
        <begin position="315"/>
        <end position="337"/>
    </location>
</feature>
<dbReference type="PANTHER" id="PTHR34883">
    <property type="entry name" value="SERINE-RICH PROTEIN, PUTATIVE-RELATED-RELATED"/>
    <property type="match status" value="1"/>
</dbReference>
<evidence type="ECO:0000313" key="4">
    <source>
        <dbReference type="EMBL" id="ESZ93731.1"/>
    </source>
</evidence>
<organism evidence="4 5">
    <name type="scientific">Sclerotinia borealis (strain F-4128)</name>
    <dbReference type="NCBI Taxonomy" id="1432307"/>
    <lineage>
        <taxon>Eukaryota</taxon>
        <taxon>Fungi</taxon>
        <taxon>Dikarya</taxon>
        <taxon>Ascomycota</taxon>
        <taxon>Pezizomycotina</taxon>
        <taxon>Leotiomycetes</taxon>
        <taxon>Helotiales</taxon>
        <taxon>Sclerotiniaceae</taxon>
        <taxon>Sclerotinia</taxon>
    </lineage>
</organism>
<reference evidence="4 5" key="1">
    <citation type="journal article" date="2014" name="Genome Announc.">
        <title>Draft genome sequence of Sclerotinia borealis, a psychrophilic plant pathogenic fungus.</title>
        <authorList>
            <person name="Mardanov A.V."/>
            <person name="Beletsky A.V."/>
            <person name="Kadnikov V.V."/>
            <person name="Ignatov A.N."/>
            <person name="Ravin N.V."/>
        </authorList>
    </citation>
    <scope>NUCLEOTIDE SEQUENCE [LARGE SCALE GENOMIC DNA]</scope>
    <source>
        <strain evidence="5">F-4157</strain>
    </source>
</reference>
<dbReference type="Gene3D" id="2.60.40.420">
    <property type="entry name" value="Cupredoxins - blue copper proteins"/>
    <property type="match status" value="1"/>
</dbReference>
<comment type="caution">
    <text evidence="4">The sequence shown here is derived from an EMBL/GenBank/DDBJ whole genome shotgun (WGS) entry which is preliminary data.</text>
</comment>
<dbReference type="AlphaFoldDB" id="W9CCZ0"/>
<dbReference type="CDD" id="cd00920">
    <property type="entry name" value="Cupredoxin"/>
    <property type="match status" value="1"/>
</dbReference>
<proteinExistence type="predicted"/>
<dbReference type="SUPFAM" id="SSF49503">
    <property type="entry name" value="Cupredoxins"/>
    <property type="match status" value="1"/>
</dbReference>
<feature type="region of interest" description="Disordered" evidence="1">
    <location>
        <begin position="393"/>
        <end position="453"/>
    </location>
</feature>
<dbReference type="STRING" id="1432307.W9CCZ0"/>
<evidence type="ECO:0000256" key="1">
    <source>
        <dbReference type="SAM" id="MobiDB-lite"/>
    </source>
</evidence>
<keyword evidence="2" id="KW-1133">Transmembrane helix</keyword>
<dbReference type="HOGENOM" id="CLU_609693_0_0_1"/>
<dbReference type="OrthoDB" id="2331100at2759"/>
<evidence type="ECO:0000256" key="2">
    <source>
        <dbReference type="SAM" id="Phobius"/>
    </source>
</evidence>
<feature type="chain" id="PRO_5004918965" description="Extracellular serine-rich protein" evidence="3">
    <location>
        <begin position="21"/>
        <end position="453"/>
    </location>
</feature>
<dbReference type="InterPro" id="IPR052953">
    <property type="entry name" value="Ser-rich/MCO-related"/>
</dbReference>
<keyword evidence="2" id="KW-0472">Membrane</keyword>
<protein>
    <recommendedName>
        <fullName evidence="6">Extracellular serine-rich protein</fullName>
    </recommendedName>
</protein>
<keyword evidence="5" id="KW-1185">Reference proteome</keyword>
<dbReference type="EMBL" id="AYSA01000292">
    <property type="protein sequence ID" value="ESZ93731.1"/>
    <property type="molecule type" value="Genomic_DNA"/>
</dbReference>
<dbReference type="CDD" id="cd12087">
    <property type="entry name" value="TM_EGFR-like"/>
    <property type="match status" value="1"/>
</dbReference>
<feature type="signal peptide" evidence="3">
    <location>
        <begin position="1"/>
        <end position="20"/>
    </location>
</feature>
<keyword evidence="3" id="KW-0732">Signal</keyword>
<feature type="region of interest" description="Disordered" evidence="1">
    <location>
        <begin position="195"/>
        <end position="216"/>
    </location>
</feature>